<keyword evidence="4 6" id="KW-0378">Hydrolase</keyword>
<protein>
    <recommendedName>
        <fullName evidence="3 4">Phosphatase NudJ</fullName>
        <ecNumber evidence="4">3.6.1.-</ecNumber>
    </recommendedName>
</protein>
<organism evidence="6 7">
    <name type="scientific">Denitromonas halophila</name>
    <dbReference type="NCBI Taxonomy" id="1629404"/>
    <lineage>
        <taxon>Bacteria</taxon>
        <taxon>Pseudomonadati</taxon>
        <taxon>Pseudomonadota</taxon>
        <taxon>Betaproteobacteria</taxon>
        <taxon>Rhodocyclales</taxon>
        <taxon>Zoogloeaceae</taxon>
        <taxon>Denitromonas</taxon>
    </lineage>
</organism>
<comment type="cofactor">
    <cofactor evidence="4">
        <name>Mg(2+)</name>
        <dbReference type="ChEBI" id="CHEBI:18420"/>
    </cofactor>
</comment>
<comment type="similarity">
    <text evidence="1 4">Belongs to the Nudix hydrolase family. NudJ subfamily.</text>
</comment>
<comment type="caution">
    <text evidence="6">The sequence shown here is derived from an EMBL/GenBank/DDBJ whole genome shotgun (WGS) entry which is preliminary data.</text>
</comment>
<name>A0A557SQW0_9RHOO</name>
<dbReference type="GO" id="GO:0004787">
    <property type="term" value="F:thiamine diphosphate phosphatase activity"/>
    <property type="evidence" value="ECO:0007669"/>
    <property type="project" value="InterPro"/>
</dbReference>
<evidence type="ECO:0000313" key="6">
    <source>
        <dbReference type="EMBL" id="TVO79778.1"/>
    </source>
</evidence>
<evidence type="ECO:0000256" key="3">
    <source>
        <dbReference type="ARBA" id="ARBA00015552"/>
    </source>
</evidence>
<dbReference type="SUPFAM" id="SSF55811">
    <property type="entry name" value="Nudix"/>
    <property type="match status" value="1"/>
</dbReference>
<dbReference type="Gene3D" id="3.90.79.10">
    <property type="entry name" value="Nucleoside Triphosphate Pyrophosphohydrolase"/>
    <property type="match status" value="1"/>
</dbReference>
<evidence type="ECO:0000256" key="2">
    <source>
        <dbReference type="ARBA" id="ARBA00011245"/>
    </source>
</evidence>
<gene>
    <name evidence="4" type="primary">nudJ</name>
    <name evidence="6" type="ORF">FHP89_00490</name>
</gene>
<dbReference type="GO" id="GO:0017110">
    <property type="term" value="F:nucleoside diphosphate phosphatase activity"/>
    <property type="evidence" value="ECO:0007669"/>
    <property type="project" value="InterPro"/>
</dbReference>
<dbReference type="CDD" id="cd03675">
    <property type="entry name" value="NUDIX_Hydrolase"/>
    <property type="match status" value="1"/>
</dbReference>
<dbReference type="EMBL" id="VMNI01000001">
    <property type="protein sequence ID" value="TVO79778.1"/>
    <property type="molecule type" value="Genomic_DNA"/>
</dbReference>
<feature type="domain" description="Nudix hydrolase" evidence="5">
    <location>
        <begin position="4"/>
        <end position="133"/>
    </location>
</feature>
<dbReference type="InterPro" id="IPR015797">
    <property type="entry name" value="NUDIX_hydrolase-like_dom_sf"/>
</dbReference>
<comment type="subunit">
    <text evidence="2 4">Monomer.</text>
</comment>
<dbReference type="PROSITE" id="PS51462">
    <property type="entry name" value="NUDIX"/>
    <property type="match status" value="1"/>
</dbReference>
<reference evidence="6 7" key="1">
    <citation type="submission" date="2019-07" db="EMBL/GenBank/DDBJ databases">
        <title>The pathways for chlorine oxyanion respiration interact through the shared metabolite chlorate.</title>
        <authorList>
            <person name="Barnum T.P."/>
            <person name="Cheng Y."/>
            <person name="Hill K.A."/>
            <person name="Lucas L.N."/>
            <person name="Carlson H.K."/>
            <person name="Coates J.D."/>
        </authorList>
    </citation>
    <scope>NUCLEOTIDE SEQUENCE [LARGE SCALE GENOMIC DNA]</scope>
    <source>
        <strain evidence="6 7">SFB-1</strain>
    </source>
</reference>
<evidence type="ECO:0000256" key="1">
    <source>
        <dbReference type="ARBA" id="ARBA00007608"/>
    </source>
</evidence>
<dbReference type="Pfam" id="PF00293">
    <property type="entry name" value="NUDIX"/>
    <property type="match status" value="1"/>
</dbReference>
<sequence length="152" mass="16884">MERVWKPNVTVAAVVERDGRFLLVEEETSDGLRFNQPAGHLEAGESLVEAAAREALEETAHPFTPEFLVGIYQWPRPDGEVTYLRFAFGGSVGEAIAGQQLDAGIVRAVWMTRDEMVATAGRHRSPLLLRCVDDYLAGQRASLDLLRHYSES</sequence>
<evidence type="ECO:0000256" key="4">
    <source>
        <dbReference type="RuleBase" id="RU364043"/>
    </source>
</evidence>
<dbReference type="PANTHER" id="PTHR43222:SF11">
    <property type="entry name" value="PHOSPHATASE NUDJ"/>
    <property type="match status" value="1"/>
</dbReference>
<accession>A0A557SQW0</accession>
<dbReference type="PANTHER" id="PTHR43222">
    <property type="entry name" value="NUDIX HYDROLASE 23"/>
    <property type="match status" value="1"/>
</dbReference>
<evidence type="ECO:0000259" key="5">
    <source>
        <dbReference type="PROSITE" id="PS51462"/>
    </source>
</evidence>
<dbReference type="GO" id="GO:0017111">
    <property type="term" value="F:ribonucleoside triphosphate phosphatase activity"/>
    <property type="evidence" value="ECO:0007669"/>
    <property type="project" value="InterPro"/>
</dbReference>
<dbReference type="AlphaFoldDB" id="A0A557SQW0"/>
<proteinExistence type="inferred from homology"/>
<dbReference type="InterPro" id="IPR033713">
    <property type="entry name" value="NudJ"/>
</dbReference>
<evidence type="ECO:0000313" key="7">
    <source>
        <dbReference type="Proteomes" id="UP000318349"/>
    </source>
</evidence>
<keyword evidence="4" id="KW-0460">Magnesium</keyword>
<dbReference type="Proteomes" id="UP000318349">
    <property type="component" value="Unassembled WGS sequence"/>
</dbReference>
<dbReference type="EC" id="3.6.1.-" evidence="4"/>
<dbReference type="InterPro" id="IPR000086">
    <property type="entry name" value="NUDIX_hydrolase_dom"/>
</dbReference>